<evidence type="ECO:0000256" key="3">
    <source>
        <dbReference type="ARBA" id="ARBA00022692"/>
    </source>
</evidence>
<evidence type="ECO:0000256" key="1">
    <source>
        <dbReference type="ARBA" id="ARBA00004141"/>
    </source>
</evidence>
<dbReference type="KEGG" id="peh:Spb1_16810"/>
<evidence type="ECO:0000313" key="9">
    <source>
        <dbReference type="EMBL" id="QDV29764.1"/>
    </source>
</evidence>
<evidence type="ECO:0000256" key="4">
    <source>
        <dbReference type="ARBA" id="ARBA00022989"/>
    </source>
</evidence>
<accession>A0A518GMJ0</accession>
<proteinExistence type="predicted"/>
<name>A0A518GMJ0_9PLAN</name>
<dbReference type="PANTHER" id="PTHR32468:SF0">
    <property type="entry name" value="K(+)_H(+) ANTIPORTER 1"/>
    <property type="match status" value="1"/>
</dbReference>
<dbReference type="Pfam" id="PF00999">
    <property type="entry name" value="Na_H_Exchanger"/>
    <property type="match status" value="1"/>
</dbReference>
<dbReference type="InterPro" id="IPR050794">
    <property type="entry name" value="CPA2_transporter"/>
</dbReference>
<feature type="transmembrane region" description="Helical" evidence="7">
    <location>
        <begin position="461"/>
        <end position="483"/>
    </location>
</feature>
<evidence type="ECO:0000259" key="8">
    <source>
        <dbReference type="Pfam" id="PF00999"/>
    </source>
</evidence>
<feature type="transmembrane region" description="Helical" evidence="7">
    <location>
        <begin position="73"/>
        <end position="94"/>
    </location>
</feature>
<sequence length="495" mass="52265">MEIPSSNPPAHSALKINVWKFWATYLVTIVVAIFIVVIICQTGEQLLVNRSHSVNSISDEPQDLTTAKPQGHAVHLVAQLMFAMATVLLVGRCLGQVCQWLNQPAVIGEVLAGIALGPSLLGAIFPPATATLFPDTVMPALGVIAQFGVILYMLNVGLEFDISALRSKGHQSLAISHGSIILPMILGCMAAMGLYPSLAGEDASFTPFVLFVGVSLSITAFPVLARILADRGMSQTPLGVMALTCAAADDVTAWCLLAIVIGIVQSTAADAIWVVSCAVIFCLVMLLAFKPLLTRMTTPSTLVGPQNSAASATVESRTSSKVIFLLAMGLISAGITDMIGIHALFGAFLFGALISHQSAAGKGLASLLNSFAPVMLPAFFAITGLRTQIGLLSSFADIFICLTLIALAILGKFGGSYLAARWTNVSHFDALRIGSLMNTRGLMELIVLNLGLDLGVLSPKLFTMLVIMAIVTTMMTGPWLAWIDRKEKSSPPSLN</sequence>
<feature type="transmembrane region" description="Helical" evidence="7">
    <location>
        <begin position="363"/>
        <end position="382"/>
    </location>
</feature>
<keyword evidence="3 7" id="KW-0812">Transmembrane</keyword>
<feature type="domain" description="Cation/H+ exchanger transmembrane" evidence="8">
    <location>
        <begin position="88"/>
        <end position="483"/>
    </location>
</feature>
<dbReference type="GO" id="GO:1902600">
    <property type="term" value="P:proton transmembrane transport"/>
    <property type="evidence" value="ECO:0007669"/>
    <property type="project" value="InterPro"/>
</dbReference>
<feature type="transmembrane region" description="Helical" evidence="7">
    <location>
        <begin position="389"/>
        <end position="410"/>
    </location>
</feature>
<feature type="transmembrane region" description="Helical" evidence="7">
    <location>
        <begin position="106"/>
        <end position="125"/>
    </location>
</feature>
<feature type="transmembrane region" description="Helical" evidence="7">
    <location>
        <begin position="137"/>
        <end position="158"/>
    </location>
</feature>
<feature type="transmembrane region" description="Helical" evidence="7">
    <location>
        <begin position="322"/>
        <end position="351"/>
    </location>
</feature>
<protein>
    <submittedName>
        <fullName evidence="9">High-affinity Na(+)/H(+) antiporter NhaS3</fullName>
    </submittedName>
</protein>
<dbReference type="RefSeq" id="WP_222423394.1">
    <property type="nucleotide sequence ID" value="NZ_CP036299.1"/>
</dbReference>
<dbReference type="InterPro" id="IPR038770">
    <property type="entry name" value="Na+/solute_symporter_sf"/>
</dbReference>
<dbReference type="EMBL" id="CP036299">
    <property type="protein sequence ID" value="QDV29764.1"/>
    <property type="molecule type" value="Genomic_DNA"/>
</dbReference>
<evidence type="ECO:0000313" key="10">
    <source>
        <dbReference type="Proteomes" id="UP000315349"/>
    </source>
</evidence>
<dbReference type="GO" id="GO:0016020">
    <property type="term" value="C:membrane"/>
    <property type="evidence" value="ECO:0007669"/>
    <property type="project" value="UniProtKB-SubCell"/>
</dbReference>
<reference evidence="9 10" key="1">
    <citation type="submission" date="2019-02" db="EMBL/GenBank/DDBJ databases">
        <title>Deep-cultivation of Planctomycetes and their phenomic and genomic characterization uncovers novel biology.</title>
        <authorList>
            <person name="Wiegand S."/>
            <person name="Jogler M."/>
            <person name="Boedeker C."/>
            <person name="Pinto D."/>
            <person name="Vollmers J."/>
            <person name="Rivas-Marin E."/>
            <person name="Kohn T."/>
            <person name="Peeters S.H."/>
            <person name="Heuer A."/>
            <person name="Rast P."/>
            <person name="Oberbeckmann S."/>
            <person name="Bunk B."/>
            <person name="Jeske O."/>
            <person name="Meyerdierks A."/>
            <person name="Storesund J.E."/>
            <person name="Kallscheuer N."/>
            <person name="Luecker S."/>
            <person name="Lage O.M."/>
            <person name="Pohl T."/>
            <person name="Merkel B.J."/>
            <person name="Hornburger P."/>
            <person name="Mueller R.-W."/>
            <person name="Bruemmer F."/>
            <person name="Labrenz M."/>
            <person name="Spormann A.M."/>
            <person name="Op den Camp H."/>
            <person name="Overmann J."/>
            <person name="Amann R."/>
            <person name="Jetten M.S.M."/>
            <person name="Mascher T."/>
            <person name="Medema M.H."/>
            <person name="Devos D.P."/>
            <person name="Kaster A.-K."/>
            <person name="Ovreas L."/>
            <person name="Rohde M."/>
            <person name="Galperin M.Y."/>
            <person name="Jogler C."/>
        </authorList>
    </citation>
    <scope>NUCLEOTIDE SEQUENCE [LARGE SCALE GENOMIC DNA]</scope>
    <source>
        <strain evidence="9 10">Spb1</strain>
    </source>
</reference>
<keyword evidence="4 7" id="KW-1133">Transmembrane helix</keyword>
<dbReference type="Proteomes" id="UP000315349">
    <property type="component" value="Chromosome"/>
</dbReference>
<feature type="transmembrane region" description="Helical" evidence="7">
    <location>
        <begin position="205"/>
        <end position="228"/>
    </location>
</feature>
<dbReference type="PANTHER" id="PTHR32468">
    <property type="entry name" value="CATION/H + ANTIPORTER"/>
    <property type="match status" value="1"/>
</dbReference>
<dbReference type="Gene3D" id="1.20.1530.20">
    <property type="match status" value="1"/>
</dbReference>
<evidence type="ECO:0000256" key="7">
    <source>
        <dbReference type="SAM" id="Phobius"/>
    </source>
</evidence>
<evidence type="ECO:0000256" key="6">
    <source>
        <dbReference type="ARBA" id="ARBA00023136"/>
    </source>
</evidence>
<evidence type="ECO:0000256" key="5">
    <source>
        <dbReference type="ARBA" id="ARBA00023065"/>
    </source>
</evidence>
<feature type="transmembrane region" description="Helical" evidence="7">
    <location>
        <begin position="240"/>
        <end position="265"/>
    </location>
</feature>
<gene>
    <name evidence="9" type="primary">nhaS3_1</name>
    <name evidence="9" type="ORF">Spb1_16810</name>
</gene>
<keyword evidence="2" id="KW-0813">Transport</keyword>
<organism evidence="9 10">
    <name type="scientific">Planctopirus ephydatiae</name>
    <dbReference type="NCBI Taxonomy" id="2528019"/>
    <lineage>
        <taxon>Bacteria</taxon>
        <taxon>Pseudomonadati</taxon>
        <taxon>Planctomycetota</taxon>
        <taxon>Planctomycetia</taxon>
        <taxon>Planctomycetales</taxon>
        <taxon>Planctomycetaceae</taxon>
        <taxon>Planctopirus</taxon>
    </lineage>
</organism>
<keyword evidence="10" id="KW-1185">Reference proteome</keyword>
<feature type="transmembrane region" description="Helical" evidence="7">
    <location>
        <begin position="271"/>
        <end position="289"/>
    </location>
</feature>
<dbReference type="AlphaFoldDB" id="A0A518GMJ0"/>
<feature type="transmembrane region" description="Helical" evidence="7">
    <location>
        <begin position="21"/>
        <end position="39"/>
    </location>
</feature>
<keyword evidence="5" id="KW-0406">Ion transport</keyword>
<dbReference type="GO" id="GO:0015297">
    <property type="term" value="F:antiporter activity"/>
    <property type="evidence" value="ECO:0007669"/>
    <property type="project" value="InterPro"/>
</dbReference>
<dbReference type="InterPro" id="IPR006153">
    <property type="entry name" value="Cation/H_exchanger_TM"/>
</dbReference>
<keyword evidence="6 7" id="KW-0472">Membrane</keyword>
<feature type="transmembrane region" description="Helical" evidence="7">
    <location>
        <begin position="179"/>
        <end position="199"/>
    </location>
</feature>
<comment type="subcellular location">
    <subcellularLocation>
        <location evidence="1">Membrane</location>
        <topology evidence="1">Multi-pass membrane protein</topology>
    </subcellularLocation>
</comment>
<evidence type="ECO:0000256" key="2">
    <source>
        <dbReference type="ARBA" id="ARBA00022448"/>
    </source>
</evidence>